<keyword evidence="1" id="KW-0408">Iron</keyword>
<evidence type="ECO:0000313" key="3">
    <source>
        <dbReference type="EMBL" id="TPE64588.1"/>
    </source>
</evidence>
<dbReference type="InterPro" id="IPR007167">
    <property type="entry name" value="Fe-transptr_FeoA-like"/>
</dbReference>
<evidence type="ECO:0000313" key="4">
    <source>
        <dbReference type="Proteomes" id="UP000319897"/>
    </source>
</evidence>
<dbReference type="GO" id="GO:0046914">
    <property type="term" value="F:transition metal ion binding"/>
    <property type="evidence" value="ECO:0007669"/>
    <property type="project" value="InterPro"/>
</dbReference>
<dbReference type="PANTHER" id="PTHR42954">
    <property type="entry name" value="FE(2+) TRANSPORT PROTEIN A"/>
    <property type="match status" value="1"/>
</dbReference>
<dbReference type="PANTHER" id="PTHR42954:SF2">
    <property type="entry name" value="FE(2+) TRANSPORT PROTEIN A"/>
    <property type="match status" value="1"/>
</dbReference>
<keyword evidence="4" id="KW-1185">Reference proteome</keyword>
<accession>A0A501XV62</accession>
<dbReference type="OrthoDB" id="7173531at2"/>
<feature type="domain" description="Ferrous iron transporter FeoA-like" evidence="2">
    <location>
        <begin position="10"/>
        <end position="83"/>
    </location>
</feature>
<gene>
    <name evidence="3" type="ORF">FJQ54_00885</name>
</gene>
<dbReference type="SUPFAM" id="SSF50037">
    <property type="entry name" value="C-terminal domain of transcriptional repressors"/>
    <property type="match status" value="1"/>
</dbReference>
<dbReference type="Pfam" id="PF04023">
    <property type="entry name" value="FeoA"/>
    <property type="match status" value="1"/>
</dbReference>
<sequence length="85" mass="8727">MDSRSQVTNQTLDTLAAGRTASVAGIAPSAGPLAHRLIELGFDEGALVEVIHQAPLGDPIAVRVDGSVVALRRALAHHILLADAA</sequence>
<dbReference type="Proteomes" id="UP000319897">
    <property type="component" value="Unassembled WGS sequence"/>
</dbReference>
<name>A0A501XV62_9SPHN</name>
<dbReference type="EMBL" id="VFSU01000009">
    <property type="protein sequence ID" value="TPE64588.1"/>
    <property type="molecule type" value="Genomic_DNA"/>
</dbReference>
<proteinExistence type="predicted"/>
<organism evidence="3 4">
    <name type="scientific">Sandaracinobacter neustonicus</name>
    <dbReference type="NCBI Taxonomy" id="1715348"/>
    <lineage>
        <taxon>Bacteria</taxon>
        <taxon>Pseudomonadati</taxon>
        <taxon>Pseudomonadota</taxon>
        <taxon>Alphaproteobacteria</taxon>
        <taxon>Sphingomonadales</taxon>
        <taxon>Sphingosinicellaceae</taxon>
        <taxon>Sandaracinobacter</taxon>
    </lineage>
</organism>
<reference evidence="3 4" key="1">
    <citation type="submission" date="2019-06" db="EMBL/GenBank/DDBJ databases">
        <authorList>
            <person name="Lee I."/>
            <person name="Jang G.I."/>
            <person name="Hwang C.Y."/>
        </authorList>
    </citation>
    <scope>NUCLEOTIDE SEQUENCE [LARGE SCALE GENOMIC DNA]</scope>
    <source>
        <strain evidence="3 4">PAMC 28131</strain>
    </source>
</reference>
<dbReference type="InterPro" id="IPR038157">
    <property type="entry name" value="FeoA_core_dom"/>
</dbReference>
<evidence type="ECO:0000259" key="2">
    <source>
        <dbReference type="SMART" id="SM00899"/>
    </source>
</evidence>
<dbReference type="SMART" id="SM00899">
    <property type="entry name" value="FeoA"/>
    <property type="match status" value="1"/>
</dbReference>
<dbReference type="InterPro" id="IPR008988">
    <property type="entry name" value="Transcriptional_repressor_C"/>
</dbReference>
<evidence type="ECO:0000256" key="1">
    <source>
        <dbReference type="ARBA" id="ARBA00023004"/>
    </source>
</evidence>
<dbReference type="AlphaFoldDB" id="A0A501XV62"/>
<dbReference type="InterPro" id="IPR052713">
    <property type="entry name" value="FeoA"/>
</dbReference>
<protein>
    <submittedName>
        <fullName evidence="3">Ferrous iron transport protein A</fullName>
    </submittedName>
</protein>
<dbReference type="Gene3D" id="2.30.30.90">
    <property type="match status" value="1"/>
</dbReference>
<comment type="caution">
    <text evidence="3">The sequence shown here is derived from an EMBL/GenBank/DDBJ whole genome shotgun (WGS) entry which is preliminary data.</text>
</comment>